<evidence type="ECO:0000313" key="3">
    <source>
        <dbReference type="Proteomes" id="UP000198552"/>
    </source>
</evidence>
<accession>A0A1G9QIX1</accession>
<feature type="region of interest" description="Disordered" evidence="1">
    <location>
        <begin position="1"/>
        <end position="93"/>
    </location>
</feature>
<reference evidence="3" key="1">
    <citation type="submission" date="2016-10" db="EMBL/GenBank/DDBJ databases">
        <authorList>
            <person name="Varghese N."/>
            <person name="Submissions S."/>
        </authorList>
    </citation>
    <scope>NUCLEOTIDE SEQUENCE [LARGE SCALE GENOMIC DNA]</scope>
    <source>
        <strain evidence="3">EPL6</strain>
    </source>
</reference>
<organism evidence="2 3">
    <name type="scientific">Oryzisolibacter propanilivorax</name>
    <dbReference type="NCBI Taxonomy" id="1527607"/>
    <lineage>
        <taxon>Bacteria</taxon>
        <taxon>Pseudomonadati</taxon>
        <taxon>Pseudomonadota</taxon>
        <taxon>Betaproteobacteria</taxon>
        <taxon>Burkholderiales</taxon>
        <taxon>Comamonadaceae</taxon>
        <taxon>Oryzisolibacter</taxon>
    </lineage>
</organism>
<feature type="compositionally biased region" description="Basic and acidic residues" evidence="1">
    <location>
        <begin position="69"/>
        <end position="82"/>
    </location>
</feature>
<feature type="compositionally biased region" description="Basic and acidic residues" evidence="1">
    <location>
        <begin position="14"/>
        <end position="27"/>
    </location>
</feature>
<protein>
    <submittedName>
        <fullName evidence="2">Uncharacterized protein</fullName>
    </submittedName>
</protein>
<dbReference type="RefSeq" id="WP_091567125.1">
    <property type="nucleotide sequence ID" value="NZ_FNHP01000002.1"/>
</dbReference>
<dbReference type="AlphaFoldDB" id="A0A1G9QIX1"/>
<evidence type="ECO:0000256" key="1">
    <source>
        <dbReference type="SAM" id="MobiDB-lite"/>
    </source>
</evidence>
<dbReference type="OrthoDB" id="8795487at2"/>
<name>A0A1G9QIX1_9BURK</name>
<dbReference type="EMBL" id="FNHP01000002">
    <property type="protein sequence ID" value="SDM10916.1"/>
    <property type="molecule type" value="Genomic_DNA"/>
</dbReference>
<sequence length="93" mass="10318">MTTTPSHPVPTSPQRRDTPGKPADPHGIDLTQTDQPEAEDTTPQLPHERDQDKCMTDGEPDAQVQQGFRDVERGLQDTDQGLRSHNVGRKPQP</sequence>
<dbReference type="Proteomes" id="UP000198552">
    <property type="component" value="Unassembled WGS sequence"/>
</dbReference>
<proteinExistence type="predicted"/>
<keyword evidence="3" id="KW-1185">Reference proteome</keyword>
<feature type="compositionally biased region" description="Basic and acidic residues" evidence="1">
    <location>
        <begin position="46"/>
        <end position="56"/>
    </location>
</feature>
<evidence type="ECO:0000313" key="2">
    <source>
        <dbReference type="EMBL" id="SDM10916.1"/>
    </source>
</evidence>
<gene>
    <name evidence="2" type="ORF">SAMN05428957_102352</name>
</gene>